<evidence type="ECO:0000313" key="4">
    <source>
        <dbReference type="Proteomes" id="UP000190423"/>
    </source>
</evidence>
<accession>A0A1T4JPY5</accession>
<protein>
    <submittedName>
        <fullName evidence="3">Uncharacterized protein</fullName>
    </submittedName>
</protein>
<evidence type="ECO:0000313" key="3">
    <source>
        <dbReference type="EMBL" id="SJZ32179.1"/>
    </source>
</evidence>
<feature type="domain" description="DUF4469" evidence="1">
    <location>
        <begin position="151"/>
        <end position="247"/>
    </location>
</feature>
<organism evidence="3 4">
    <name type="scientific">Treponema porcinum</name>
    <dbReference type="NCBI Taxonomy" id="261392"/>
    <lineage>
        <taxon>Bacteria</taxon>
        <taxon>Pseudomonadati</taxon>
        <taxon>Spirochaetota</taxon>
        <taxon>Spirochaetia</taxon>
        <taxon>Spirochaetales</taxon>
        <taxon>Treponemataceae</taxon>
        <taxon>Treponema</taxon>
    </lineage>
</organism>
<keyword evidence="4" id="KW-1185">Reference proteome</keyword>
<evidence type="ECO:0000259" key="2">
    <source>
        <dbReference type="Pfam" id="PF14848"/>
    </source>
</evidence>
<dbReference type="Pfam" id="PF14734">
    <property type="entry name" value="DUF4469"/>
    <property type="match status" value="1"/>
</dbReference>
<dbReference type="AlphaFoldDB" id="A0A1T4JPY5"/>
<feature type="domain" description="Bvu-2165-like IHF-HU-like DNA-binding" evidence="2">
    <location>
        <begin position="41"/>
        <end position="138"/>
    </location>
</feature>
<sequence>MPRKKQSILSIEEHKTPVDVVVRDSNLPSPDGKVHQYGSIVHSKATVRSILAEMERNSQAFVSKETMFYIAEELSRRMMEKFKRGYSVELLDFGTIFPTIKGSISETDTPGKIKKQFDVGFTPSDNARDALKNLTVRKVRRPQLQHCIYYIENMFKPEEKNLLQSACMARIIGKAIKLGGEKSGIYAAAVGENWNGKLPVRENWIKMKHITQNKPSALEFYVEDLSPDFYVFVVETSLSAGGKELKNSVIMQTGAVLVKE</sequence>
<dbReference type="GeneID" id="78316010"/>
<dbReference type="Proteomes" id="UP000190423">
    <property type="component" value="Unassembled WGS sequence"/>
</dbReference>
<dbReference type="EMBL" id="FUWG01000004">
    <property type="protein sequence ID" value="SJZ32179.1"/>
    <property type="molecule type" value="Genomic_DNA"/>
</dbReference>
<reference evidence="3 4" key="1">
    <citation type="submission" date="2017-02" db="EMBL/GenBank/DDBJ databases">
        <authorList>
            <person name="Peterson S.W."/>
        </authorList>
    </citation>
    <scope>NUCLEOTIDE SEQUENCE [LARGE SCALE GENOMIC DNA]</scope>
    <source>
        <strain evidence="3 4">ATCC BAA-908</strain>
    </source>
</reference>
<name>A0A1T4JPY5_TREPO</name>
<dbReference type="Gene3D" id="2.70.50.70">
    <property type="match status" value="1"/>
</dbReference>
<dbReference type="InterPro" id="IPR049893">
    <property type="entry name" value="Bvu_2165-like_IHF-HU-DNA_bdg"/>
</dbReference>
<dbReference type="Pfam" id="PF14848">
    <property type="entry name" value="HU-DNA_bdg"/>
    <property type="match status" value="1"/>
</dbReference>
<gene>
    <name evidence="3" type="ORF">SAMN02745149_00697</name>
</gene>
<dbReference type="InterPro" id="IPR027824">
    <property type="entry name" value="DUF4469"/>
</dbReference>
<proteinExistence type="predicted"/>
<dbReference type="RefSeq" id="WP_078932619.1">
    <property type="nucleotide sequence ID" value="NZ_FUWG01000004.1"/>
</dbReference>
<evidence type="ECO:0000259" key="1">
    <source>
        <dbReference type="Pfam" id="PF14734"/>
    </source>
</evidence>